<evidence type="ECO:0000313" key="7">
    <source>
        <dbReference type="EMBL" id="KAK7436178.1"/>
    </source>
</evidence>
<accession>A0ABR1INZ6</accession>
<dbReference type="EMBL" id="JBANRG010000097">
    <property type="protein sequence ID" value="KAK7436178.1"/>
    <property type="molecule type" value="Genomic_DNA"/>
</dbReference>
<evidence type="ECO:0000256" key="1">
    <source>
        <dbReference type="ARBA" id="ARBA00004123"/>
    </source>
</evidence>
<keyword evidence="5" id="KW-0539">Nucleus</keyword>
<dbReference type="PANTHER" id="PTHR47338">
    <property type="entry name" value="ZN(II)2CYS6 TRANSCRIPTION FACTOR (EUROFUNG)-RELATED"/>
    <property type="match status" value="1"/>
</dbReference>
<comment type="caution">
    <text evidence="7">The sequence shown here is derived from an EMBL/GenBank/DDBJ whole genome shotgun (WGS) entry which is preliminary data.</text>
</comment>
<evidence type="ECO:0000256" key="5">
    <source>
        <dbReference type="ARBA" id="ARBA00023242"/>
    </source>
</evidence>
<keyword evidence="2" id="KW-0479">Metal-binding</keyword>
<gene>
    <name evidence="7" type="ORF">VKT23_019254</name>
</gene>
<evidence type="ECO:0000259" key="6">
    <source>
        <dbReference type="Pfam" id="PF04082"/>
    </source>
</evidence>
<feature type="domain" description="Xylanolytic transcriptional activator regulatory" evidence="6">
    <location>
        <begin position="77"/>
        <end position="242"/>
    </location>
</feature>
<organism evidence="7 8">
    <name type="scientific">Marasmiellus scandens</name>
    <dbReference type="NCBI Taxonomy" id="2682957"/>
    <lineage>
        <taxon>Eukaryota</taxon>
        <taxon>Fungi</taxon>
        <taxon>Dikarya</taxon>
        <taxon>Basidiomycota</taxon>
        <taxon>Agaricomycotina</taxon>
        <taxon>Agaricomycetes</taxon>
        <taxon>Agaricomycetidae</taxon>
        <taxon>Agaricales</taxon>
        <taxon>Marasmiineae</taxon>
        <taxon>Omphalotaceae</taxon>
        <taxon>Marasmiellus</taxon>
    </lineage>
</organism>
<dbReference type="PANTHER" id="PTHR47338:SF29">
    <property type="entry name" value="ZN(2)-C6 FUNGAL-TYPE DOMAIN-CONTAINING PROTEIN"/>
    <property type="match status" value="1"/>
</dbReference>
<evidence type="ECO:0000256" key="3">
    <source>
        <dbReference type="ARBA" id="ARBA00023015"/>
    </source>
</evidence>
<keyword evidence="4" id="KW-0804">Transcription</keyword>
<sequence>MESRIRELENPTQPPESIVLQNPYVESVPTQTAQTISHSGELPAQLRQSLLTQFLTYASELGFFLNPACLSEPSATSSLSAPIGLHTTPALSYAALLLGAQLTSPQVVDLDIKAGLLAKTLDRTSSILSTNHPDKALHAIQIHVLLSHYFLMNDRSLEGKYNLTMAISLVLSTRLHRIRSHGDSEISSQASLAFPGIGVVPNSALALPKDVAEEKERIDAFWTVLSLNSCWSSLEGTTSSFAYWKPELNVDTPWPGVDLDPNAQSSSTIQWFLSNTPDGAYSIMALHAKASILFEQSFELTRSYDSTPFSETIQTWLLKWNTLQSLTQRFQSEVPSVESAESAAASRRLLVIHTLLCVTKIRVLRPLPAQVYDVSNENIRKVAIEAALLMRRVDLRETAFIDPILAMLWSIIGKTLSEEISRDGSTQVEVDEMRDALDTITQTMLMLSPSYPLMGRFFTDSLSPSQKADSFMIEQQLQIIQDRS</sequence>
<keyword evidence="8" id="KW-1185">Reference proteome</keyword>
<dbReference type="Proteomes" id="UP001498398">
    <property type="component" value="Unassembled WGS sequence"/>
</dbReference>
<dbReference type="InterPro" id="IPR007219">
    <property type="entry name" value="XnlR_reg_dom"/>
</dbReference>
<dbReference type="InterPro" id="IPR050815">
    <property type="entry name" value="TF_fung"/>
</dbReference>
<name>A0ABR1INZ6_9AGAR</name>
<reference evidence="7 8" key="1">
    <citation type="submission" date="2024-01" db="EMBL/GenBank/DDBJ databases">
        <title>A draft genome for the cacao thread blight pathogen Marasmiellus scandens.</title>
        <authorList>
            <person name="Baruah I.K."/>
            <person name="Leung J."/>
            <person name="Bukari Y."/>
            <person name="Amoako-Attah I."/>
            <person name="Meinhardt L.W."/>
            <person name="Bailey B.A."/>
            <person name="Cohen S.P."/>
        </authorList>
    </citation>
    <scope>NUCLEOTIDE SEQUENCE [LARGE SCALE GENOMIC DNA]</scope>
    <source>
        <strain evidence="7 8">GH-19</strain>
    </source>
</reference>
<evidence type="ECO:0000256" key="4">
    <source>
        <dbReference type="ARBA" id="ARBA00023163"/>
    </source>
</evidence>
<dbReference type="Pfam" id="PF04082">
    <property type="entry name" value="Fungal_trans"/>
    <property type="match status" value="1"/>
</dbReference>
<evidence type="ECO:0000256" key="2">
    <source>
        <dbReference type="ARBA" id="ARBA00022723"/>
    </source>
</evidence>
<evidence type="ECO:0000313" key="8">
    <source>
        <dbReference type="Proteomes" id="UP001498398"/>
    </source>
</evidence>
<dbReference type="CDD" id="cd12148">
    <property type="entry name" value="fungal_TF_MHR"/>
    <property type="match status" value="1"/>
</dbReference>
<comment type="subcellular location">
    <subcellularLocation>
        <location evidence="1">Nucleus</location>
    </subcellularLocation>
</comment>
<proteinExistence type="predicted"/>
<keyword evidence="3" id="KW-0805">Transcription regulation</keyword>
<protein>
    <recommendedName>
        <fullName evidence="6">Xylanolytic transcriptional activator regulatory domain-containing protein</fullName>
    </recommendedName>
</protein>